<dbReference type="AlphaFoldDB" id="A0A7V3ZUR8"/>
<dbReference type="EMBL" id="DTDR01000044">
    <property type="protein sequence ID" value="HGK63249.1"/>
    <property type="molecule type" value="Genomic_DNA"/>
</dbReference>
<accession>A0A7V3ZUR8</accession>
<evidence type="ECO:0000313" key="2">
    <source>
        <dbReference type="EMBL" id="HGK63249.1"/>
    </source>
</evidence>
<reference evidence="2" key="1">
    <citation type="journal article" date="2020" name="mSystems">
        <title>Genome- and Community-Level Interaction Insights into Carbon Utilization and Element Cycling Functions of Hydrothermarchaeota in Hydrothermal Sediment.</title>
        <authorList>
            <person name="Zhou Z."/>
            <person name="Liu Y."/>
            <person name="Xu W."/>
            <person name="Pan J."/>
            <person name="Luo Z.H."/>
            <person name="Li M."/>
        </authorList>
    </citation>
    <scope>NUCLEOTIDE SEQUENCE [LARGE SCALE GENOMIC DNA]</scope>
    <source>
        <strain evidence="2">SpSt-697</strain>
    </source>
</reference>
<feature type="coiled-coil region" evidence="1">
    <location>
        <begin position="63"/>
        <end position="94"/>
    </location>
</feature>
<organism evidence="2">
    <name type="scientific">candidate division WOR-3 bacterium</name>
    <dbReference type="NCBI Taxonomy" id="2052148"/>
    <lineage>
        <taxon>Bacteria</taxon>
        <taxon>Bacteria division WOR-3</taxon>
    </lineage>
</organism>
<comment type="caution">
    <text evidence="2">The sequence shown here is derived from an EMBL/GenBank/DDBJ whole genome shotgun (WGS) entry which is preliminary data.</text>
</comment>
<proteinExistence type="predicted"/>
<evidence type="ECO:0000256" key="1">
    <source>
        <dbReference type="SAM" id="Coils"/>
    </source>
</evidence>
<gene>
    <name evidence="2" type="ORF">ENU74_01435</name>
</gene>
<sequence length="94" mass="11193">MASLWEKVKNWLEDTTKQVLKETEDLSRKGRLKMQIGALNREIDKKFSYLGGLVYQMMTEGNLVIEDEKVKEVIKEIEKLEKELKEKEEEYKKI</sequence>
<name>A0A7V3ZUR8_UNCW3</name>
<keyword evidence="1" id="KW-0175">Coiled coil</keyword>
<protein>
    <submittedName>
        <fullName evidence="2">Uncharacterized protein</fullName>
    </submittedName>
</protein>